<comment type="caution">
    <text evidence="1">The sequence shown here is derived from an EMBL/GenBank/DDBJ whole genome shotgun (WGS) entry which is preliminary data.</text>
</comment>
<sequence length="534" mass="55159">MNHLLLGLAANPSLPSDLTDRLIAVTVAVAGTGTDADADADADAEDDLAATLTCRTDLSRAQTLALAARCDDDAARLVHGGGLTAADIDPAIRPRTALALLDAGTGPPEWARRFAEDADAGRRRTLASCPDLPPDVTERLAADPDPDVVVELALFTTPEMATRLAGHPHAEVRRAVAANEATPPAVLAALAMGADAVPAERCLVCDREEIPFVHDPHCPRPDCVLRAGASCDGSHESTVYDTRRAALQNPATPVEALTGFADHPSVLLRRELAARTGLLPQVCARLATDPDPGVRGELAGNASLGEPFIRALAADTGYDVQRRLLHHPHIPLDVLTQLSDLVRVGPTLLPRIATASAAELADLSASPIAAVRLLPAERRDLPPAIRDALAADPDAKVAKAVAPHPGLTDTQLRAMVAAHGVQVVAGVAANPDASPTLLADLARHSPPARKALTAIARRADAPAAALIACLTDKKARRLAAGHPALPPSAMTGLLADDDSHVVEAAASNPSLPVGVMREVVAREEARAAAAAGTG</sequence>
<evidence type="ECO:0000313" key="2">
    <source>
        <dbReference type="Proteomes" id="UP001377168"/>
    </source>
</evidence>
<organism evidence="1 2">
    <name type="scientific">Streptomyces achmelvichensis</name>
    <dbReference type="NCBI Taxonomy" id="3134111"/>
    <lineage>
        <taxon>Bacteria</taxon>
        <taxon>Bacillati</taxon>
        <taxon>Actinomycetota</taxon>
        <taxon>Actinomycetes</taxon>
        <taxon>Kitasatosporales</taxon>
        <taxon>Streptomycetaceae</taxon>
        <taxon>Streptomyces</taxon>
    </lineage>
</organism>
<gene>
    <name evidence="1" type="ORF">WKI67_38170</name>
</gene>
<dbReference type="EMBL" id="JBBKAJ010000022">
    <property type="protein sequence ID" value="MEJ8639189.1"/>
    <property type="molecule type" value="Genomic_DNA"/>
</dbReference>
<accession>A0ACC6Q6Q1</accession>
<keyword evidence="2" id="KW-1185">Reference proteome</keyword>
<dbReference type="Proteomes" id="UP001377168">
    <property type="component" value="Unassembled WGS sequence"/>
</dbReference>
<protein>
    <submittedName>
        <fullName evidence="1">Uncharacterized protein</fullName>
    </submittedName>
</protein>
<reference evidence="1" key="1">
    <citation type="submission" date="2024-03" db="EMBL/GenBank/DDBJ databases">
        <title>Novel Streptomyces species of biotechnological and ecological value are a feature of Machair soil.</title>
        <authorList>
            <person name="Prole J.R."/>
            <person name="Goodfellow M."/>
            <person name="Allenby N."/>
            <person name="Ward A.C."/>
        </authorList>
    </citation>
    <scope>NUCLEOTIDE SEQUENCE</scope>
    <source>
        <strain evidence="1">MS2.AVA.5</strain>
    </source>
</reference>
<name>A0ACC6Q6Q1_9ACTN</name>
<evidence type="ECO:0000313" key="1">
    <source>
        <dbReference type="EMBL" id="MEJ8639189.1"/>
    </source>
</evidence>
<proteinExistence type="predicted"/>